<evidence type="ECO:0000313" key="1">
    <source>
        <dbReference type="EMBL" id="GMT14825.1"/>
    </source>
</evidence>
<sequence>DGTCVEGCHVDTSEFKMVADLRPVGYRVCCNEQRGSRLVSVGNIVPAIFQSTRKTYSIRFEYTLQSVRTKRRVAESEIKETIVDVEN</sequence>
<organism evidence="1 2">
    <name type="scientific">Pristionchus fissidentatus</name>
    <dbReference type="NCBI Taxonomy" id="1538716"/>
    <lineage>
        <taxon>Eukaryota</taxon>
        <taxon>Metazoa</taxon>
        <taxon>Ecdysozoa</taxon>
        <taxon>Nematoda</taxon>
        <taxon>Chromadorea</taxon>
        <taxon>Rhabditida</taxon>
        <taxon>Rhabditina</taxon>
        <taxon>Diplogasteromorpha</taxon>
        <taxon>Diplogasteroidea</taxon>
        <taxon>Neodiplogasteridae</taxon>
        <taxon>Pristionchus</taxon>
    </lineage>
</organism>
<accession>A0AAV5V5G1</accession>
<dbReference type="Proteomes" id="UP001432322">
    <property type="component" value="Unassembled WGS sequence"/>
</dbReference>
<protein>
    <submittedName>
        <fullName evidence="1">Uncharacterized protein</fullName>
    </submittedName>
</protein>
<proteinExistence type="predicted"/>
<gene>
    <name evidence="1" type="ORF">PFISCL1PPCAC_6122</name>
</gene>
<dbReference type="AlphaFoldDB" id="A0AAV5V5G1"/>
<name>A0AAV5V5G1_9BILA</name>
<evidence type="ECO:0000313" key="2">
    <source>
        <dbReference type="Proteomes" id="UP001432322"/>
    </source>
</evidence>
<feature type="non-terminal residue" evidence="1">
    <location>
        <position position="1"/>
    </location>
</feature>
<dbReference type="EMBL" id="BTSY01000002">
    <property type="protein sequence ID" value="GMT14825.1"/>
    <property type="molecule type" value="Genomic_DNA"/>
</dbReference>
<keyword evidence="2" id="KW-1185">Reference proteome</keyword>
<reference evidence="1" key="1">
    <citation type="submission" date="2023-10" db="EMBL/GenBank/DDBJ databases">
        <title>Genome assembly of Pristionchus species.</title>
        <authorList>
            <person name="Yoshida K."/>
            <person name="Sommer R.J."/>
        </authorList>
    </citation>
    <scope>NUCLEOTIDE SEQUENCE</scope>
    <source>
        <strain evidence="1">RS5133</strain>
    </source>
</reference>
<comment type="caution">
    <text evidence="1">The sequence shown here is derived from an EMBL/GenBank/DDBJ whole genome shotgun (WGS) entry which is preliminary data.</text>
</comment>